<protein>
    <submittedName>
        <fullName evidence="1">Uncharacterized protein</fullName>
    </submittedName>
</protein>
<organism evidence="1 2">
    <name type="scientific">Purpureocillium lilacinum</name>
    <name type="common">Paecilomyces lilacinus</name>
    <dbReference type="NCBI Taxonomy" id="33203"/>
    <lineage>
        <taxon>Eukaryota</taxon>
        <taxon>Fungi</taxon>
        <taxon>Dikarya</taxon>
        <taxon>Ascomycota</taxon>
        <taxon>Pezizomycotina</taxon>
        <taxon>Sordariomycetes</taxon>
        <taxon>Hypocreomycetidae</taxon>
        <taxon>Hypocreales</taxon>
        <taxon>Ophiocordycipitaceae</taxon>
        <taxon>Purpureocillium</taxon>
    </lineage>
</organism>
<dbReference type="AlphaFoldDB" id="A0A2U3E3D5"/>
<dbReference type="EMBL" id="LCWV01000013">
    <property type="protein sequence ID" value="PWI69025.1"/>
    <property type="molecule type" value="Genomic_DNA"/>
</dbReference>
<accession>A0A2U3E3D5</accession>
<evidence type="ECO:0000313" key="2">
    <source>
        <dbReference type="Proteomes" id="UP000245956"/>
    </source>
</evidence>
<evidence type="ECO:0000313" key="1">
    <source>
        <dbReference type="EMBL" id="PWI69025.1"/>
    </source>
</evidence>
<proteinExistence type="predicted"/>
<comment type="caution">
    <text evidence="1">The sequence shown here is derived from an EMBL/GenBank/DDBJ whole genome shotgun (WGS) entry which is preliminary data.</text>
</comment>
<reference evidence="1 2" key="1">
    <citation type="journal article" date="2016" name="Front. Microbiol.">
        <title>Genome and transcriptome sequences reveal the specific parasitism of the nematophagous Purpureocillium lilacinum 36-1.</title>
        <authorList>
            <person name="Xie J."/>
            <person name="Li S."/>
            <person name="Mo C."/>
            <person name="Xiao X."/>
            <person name="Peng D."/>
            <person name="Wang G."/>
            <person name="Xiao Y."/>
        </authorList>
    </citation>
    <scope>NUCLEOTIDE SEQUENCE [LARGE SCALE GENOMIC DNA]</scope>
    <source>
        <strain evidence="1 2">36-1</strain>
    </source>
</reference>
<sequence length="115" mass="12828">MTTIIDTTLATKSPSLDMHAQHTLATEAFILVFRLTVHRGCFTGPLHLHSGVSDLHVHERFGYATMTLGMLAGHGSVEDAEGTGCWLTRFWRRRNTAMRRKRADGDSPVQLYSSN</sequence>
<name>A0A2U3E3D5_PURLI</name>
<gene>
    <name evidence="1" type="ORF">PCL_01410</name>
</gene>
<dbReference type="Proteomes" id="UP000245956">
    <property type="component" value="Unassembled WGS sequence"/>
</dbReference>